<dbReference type="GO" id="GO:0001228">
    <property type="term" value="F:DNA-binding transcription activator activity, RNA polymerase II-specific"/>
    <property type="evidence" value="ECO:0007669"/>
    <property type="project" value="InterPro"/>
</dbReference>
<evidence type="ECO:0008006" key="12">
    <source>
        <dbReference type="Google" id="ProtNLM"/>
    </source>
</evidence>
<evidence type="ECO:0000256" key="6">
    <source>
        <dbReference type="ARBA" id="ARBA00023242"/>
    </source>
</evidence>
<feature type="region of interest" description="Disordered" evidence="7">
    <location>
        <begin position="241"/>
        <end position="278"/>
    </location>
</feature>
<dbReference type="OrthoDB" id="5600360at2759"/>
<dbReference type="InterPro" id="IPR015350">
    <property type="entry name" value="Beta-trefoil_DNA-bd_dom"/>
</dbReference>
<comment type="caution">
    <text evidence="10">The sequence shown here is derived from an EMBL/GenBank/DDBJ whole genome shotgun (WGS) entry which is preliminary data.</text>
</comment>
<dbReference type="Pfam" id="PF09271">
    <property type="entry name" value="LAG1-DNAbind"/>
    <property type="match status" value="1"/>
</dbReference>
<feature type="domain" description="Beta-trefoil DNA-binding" evidence="9">
    <location>
        <begin position="674"/>
        <end position="1034"/>
    </location>
</feature>
<keyword evidence="4" id="KW-0238">DNA-binding</keyword>
<dbReference type="Gene3D" id="2.80.10.50">
    <property type="match status" value="1"/>
</dbReference>
<evidence type="ECO:0000256" key="2">
    <source>
        <dbReference type="ARBA" id="ARBA00009704"/>
    </source>
</evidence>
<accession>A0A8H3YGR6</accession>
<reference evidence="10" key="1">
    <citation type="submission" date="2020-07" db="EMBL/GenBank/DDBJ databases">
        <title>Draft Genome Sequence of a Deep-Sea Yeast, Naganishia (Cryptococcus) liquefaciens strain N6.</title>
        <authorList>
            <person name="Han Y.W."/>
            <person name="Kajitani R."/>
            <person name="Morimoto H."/>
            <person name="Parhat M."/>
            <person name="Tsubouchi H."/>
            <person name="Bakenova O."/>
            <person name="Ogata M."/>
            <person name="Argunhan B."/>
            <person name="Aoki R."/>
            <person name="Kajiwara S."/>
            <person name="Itoh T."/>
            <person name="Iwasaki H."/>
        </authorList>
    </citation>
    <scope>NUCLEOTIDE SEQUENCE</scope>
    <source>
        <strain evidence="10">N6</strain>
    </source>
</reference>
<protein>
    <recommendedName>
        <fullName evidence="12">LAG1-DNAbind-domain-containing protein</fullName>
    </recommendedName>
</protein>
<evidence type="ECO:0000313" key="10">
    <source>
        <dbReference type="EMBL" id="GHJ86936.1"/>
    </source>
</evidence>
<evidence type="ECO:0000259" key="9">
    <source>
        <dbReference type="SMART" id="SM01268"/>
    </source>
</evidence>
<dbReference type="InterPro" id="IPR040159">
    <property type="entry name" value="CLS_fam"/>
</dbReference>
<dbReference type="SUPFAM" id="SSF49417">
    <property type="entry name" value="p53-like transcription factors"/>
    <property type="match status" value="1"/>
</dbReference>
<feature type="region of interest" description="Disordered" evidence="7">
    <location>
        <begin position="1"/>
        <end position="30"/>
    </location>
</feature>
<keyword evidence="3" id="KW-0805">Transcription regulation</keyword>
<feature type="region of interest" description="Disordered" evidence="7">
    <location>
        <begin position="53"/>
        <end position="74"/>
    </location>
</feature>
<proteinExistence type="inferred from homology"/>
<feature type="compositionally biased region" description="Polar residues" evidence="7">
    <location>
        <begin position="399"/>
        <end position="438"/>
    </location>
</feature>
<dbReference type="AlphaFoldDB" id="A0A8H3YGR6"/>
<dbReference type="EMBL" id="BLZA01000019">
    <property type="protein sequence ID" value="GHJ86936.1"/>
    <property type="molecule type" value="Genomic_DNA"/>
</dbReference>
<evidence type="ECO:0000256" key="3">
    <source>
        <dbReference type="ARBA" id="ARBA00023015"/>
    </source>
</evidence>
<organism evidence="10 11">
    <name type="scientific">Naganishia liquefaciens</name>
    <dbReference type="NCBI Taxonomy" id="104408"/>
    <lineage>
        <taxon>Eukaryota</taxon>
        <taxon>Fungi</taxon>
        <taxon>Dikarya</taxon>
        <taxon>Basidiomycota</taxon>
        <taxon>Agaricomycotina</taxon>
        <taxon>Tremellomycetes</taxon>
        <taxon>Filobasidiales</taxon>
        <taxon>Filobasidiaceae</taxon>
        <taxon>Naganishia</taxon>
    </lineage>
</organism>
<name>A0A8H3YGR6_9TREE</name>
<dbReference type="InterPro" id="IPR036358">
    <property type="entry name" value="BTD_sf"/>
</dbReference>
<sequence>MTLSGMPGFRQGVPPSGGTSSSSRGSTTDPYLSLNQHAMEFWQYPLAPLGLGDSSTENGVQQSADPKSLSDGRTAPTMYDTAFAHHPAMLQRTDTSGQTYGQSFPSGLQHTAQVAQTYLMQNGQAHFQPSASVNYPFPAPVYQAQSASQNDFGHTASNVSSLTSMPYGNALCGATSSHTTAGMASYQEDSGLSGLAQAQEFMTWINHDDNGKVTTSSHVDTLSLNEVASFPNGFAYGQMPGQSTWQHSGTTSSGVQGPSGGHTVNEPMQHLQHNPHERPSALQLQIPTSAPIGNMNDLNNNAALNADTTLNMHTQLDNPLTNDECTREFLWTQEAYPQAAENGSTTLRQQPSVQHDPQHQIHNLIKTEDMGLALNIDARGSALANSFAIPAPKEPRLQRGSNSSAVHSSRKTSLPQSEANQPSIISPQDFTASQSQSQVKDNSQYMAYAMPAAFSSANGMQQSAMTEFKGYHKHSAIAGRLEVLALESNPSHSAEIVQNLERYLQAPSRYAAGERRIIIHTPRVGQKSYGTEKRFLCPPPTASIIGLPWWRPDENGNLRPPTINISISGEHAVPASTPFWTTIQNKTYEETVKLRLTADQGPFLGKVSNKGLHISDGLDLKEDKKGRTIKATMVVSCRDQTGRPGREIGSFESKEIKLVSKPSKKRSSARASDLFLQHGTLISLYNRLKAQTSSTKFLAVASNLRQIRGSDGKPLPIPSNITTTDNGFVADANSWDPFAIWLVDPNKPQNRSKLPSDPTAPFPPPSDAISIPGSKVVPIVCFNNTVRLQCQTTGLITPVMIIRKVEGPQTVQAFEGARKDNDLSKCAVGELPGDPVCQLHKIAFELYIAPVAPLSPVYGSDIRSPGTWLSCDQEAISFRPGISARTWSTAPLTPPSRGSLQLSSSLPPSPGGHMGGLQPMTPRSAVLSTLPSAPGSPVVLYSPSFVHHGGQSAGGDYFMGGRNNGSGSSTPYLVNSPLQPPVDDSAETNGPGPMRRRRASSGASIASSRTSSTPLMRPPAPRKRGSQQSIHSVENRRDQDPDAPLWTIDIAENAAWTIVGAETKSYTFWIPPHIDKLTSPVTPFPTLNKLVPPGMPADAGHNVDKRYAGKFTSLAEIPLATFYGSGLSKKPDGEPLQVIYYGNQAAKHSEVRCPEVMSASVPDQPTMMELNGGPLPIFLVKTNGECIYPTSLSWTG</sequence>
<dbReference type="Proteomes" id="UP000620104">
    <property type="component" value="Unassembled WGS sequence"/>
</dbReference>
<feature type="compositionally biased region" description="Low complexity" evidence="7">
    <location>
        <begin position="895"/>
        <end position="906"/>
    </location>
</feature>
<dbReference type="PANTHER" id="PTHR10665">
    <property type="entry name" value="RECOMBINING BINDING PROTEIN SUPPRESSOR OF HAIRLESS"/>
    <property type="match status" value="1"/>
</dbReference>
<feature type="compositionally biased region" description="Polar residues" evidence="7">
    <location>
        <begin position="965"/>
        <end position="977"/>
    </location>
</feature>
<evidence type="ECO:0000256" key="7">
    <source>
        <dbReference type="SAM" id="MobiDB-lite"/>
    </source>
</evidence>
<evidence type="ECO:0000256" key="4">
    <source>
        <dbReference type="ARBA" id="ARBA00023125"/>
    </source>
</evidence>
<feature type="compositionally biased region" description="Low complexity" evidence="7">
    <location>
        <begin position="1000"/>
        <end position="1012"/>
    </location>
</feature>
<evidence type="ECO:0000256" key="5">
    <source>
        <dbReference type="ARBA" id="ARBA00023163"/>
    </source>
</evidence>
<keyword evidence="6" id="KW-0539">Nucleus</keyword>
<evidence type="ECO:0000313" key="11">
    <source>
        <dbReference type="Proteomes" id="UP000620104"/>
    </source>
</evidence>
<dbReference type="InterPro" id="IPR008967">
    <property type="entry name" value="p53-like_TF_DNA-bd_sf"/>
</dbReference>
<dbReference type="SUPFAM" id="SSF110217">
    <property type="entry name" value="DNA-binding protein LAG-1 (CSL)"/>
    <property type="match status" value="1"/>
</dbReference>
<feature type="compositionally biased region" description="Polar residues" evidence="7">
    <location>
        <begin position="53"/>
        <end position="65"/>
    </location>
</feature>
<dbReference type="SMART" id="SM01267">
    <property type="entry name" value="LAG1_DNAbind"/>
    <property type="match status" value="1"/>
</dbReference>
<comment type="similarity">
    <text evidence="2">Belongs to the Su(H) family.</text>
</comment>
<feature type="compositionally biased region" description="Low complexity" evidence="7">
    <location>
        <begin position="16"/>
        <end position="28"/>
    </location>
</feature>
<dbReference type="InterPro" id="IPR015351">
    <property type="entry name" value="RBP-J/Cbf11/Cbf12_DNA-bd"/>
</dbReference>
<keyword evidence="5" id="KW-0804">Transcription</keyword>
<feature type="region of interest" description="Disordered" evidence="7">
    <location>
        <begin position="390"/>
        <end position="438"/>
    </location>
</feature>
<feature type="domain" description="RBP-J/Cbf11/Cbf12 DNA binding" evidence="8">
    <location>
        <begin position="516"/>
        <end position="673"/>
    </location>
</feature>
<gene>
    <name evidence="10" type="ORF">NliqN6_3338</name>
</gene>
<dbReference type="GO" id="GO:0005634">
    <property type="term" value="C:nucleus"/>
    <property type="evidence" value="ECO:0007669"/>
    <property type="project" value="UniProtKB-SubCell"/>
</dbReference>
<dbReference type="GO" id="GO:0000978">
    <property type="term" value="F:RNA polymerase II cis-regulatory region sequence-specific DNA binding"/>
    <property type="evidence" value="ECO:0007669"/>
    <property type="project" value="InterPro"/>
</dbReference>
<dbReference type="SMART" id="SM01268">
    <property type="entry name" value="BTD"/>
    <property type="match status" value="1"/>
</dbReference>
<evidence type="ECO:0000259" key="8">
    <source>
        <dbReference type="SMART" id="SM01267"/>
    </source>
</evidence>
<feature type="region of interest" description="Disordered" evidence="7">
    <location>
        <begin position="956"/>
        <end position="1041"/>
    </location>
</feature>
<evidence type="ECO:0000256" key="1">
    <source>
        <dbReference type="ARBA" id="ARBA00004123"/>
    </source>
</evidence>
<feature type="compositionally biased region" description="Polar residues" evidence="7">
    <location>
        <begin position="241"/>
        <end position="256"/>
    </location>
</feature>
<feature type="region of interest" description="Disordered" evidence="7">
    <location>
        <begin position="887"/>
        <end position="929"/>
    </location>
</feature>
<comment type="subcellular location">
    <subcellularLocation>
        <location evidence="1">Nucleus</location>
    </subcellularLocation>
</comment>
<keyword evidence="11" id="KW-1185">Reference proteome</keyword>